<feature type="region of interest" description="Disordered" evidence="8">
    <location>
        <begin position="185"/>
        <end position="232"/>
    </location>
</feature>
<gene>
    <name evidence="10" type="ORF">PBRASI_LOCUS4279</name>
</gene>
<dbReference type="PROSITE" id="PS50011">
    <property type="entry name" value="PROTEIN_KINASE_DOM"/>
    <property type="match status" value="1"/>
</dbReference>
<dbReference type="FunFam" id="1.10.510.10:FF:000571">
    <property type="entry name" value="Maternal embryonic leucine zipper kinase"/>
    <property type="match status" value="1"/>
</dbReference>
<dbReference type="GO" id="GO:0005737">
    <property type="term" value="C:cytoplasm"/>
    <property type="evidence" value="ECO:0007669"/>
    <property type="project" value="TreeGrafter"/>
</dbReference>
<evidence type="ECO:0000256" key="2">
    <source>
        <dbReference type="ARBA" id="ARBA00022527"/>
    </source>
</evidence>
<keyword evidence="5" id="KW-0418">Kinase</keyword>
<dbReference type="PROSITE" id="PS00108">
    <property type="entry name" value="PROTEIN_KINASE_ST"/>
    <property type="match status" value="1"/>
</dbReference>
<evidence type="ECO:0000313" key="11">
    <source>
        <dbReference type="Proteomes" id="UP000789739"/>
    </source>
</evidence>
<dbReference type="GO" id="GO:0035556">
    <property type="term" value="P:intracellular signal transduction"/>
    <property type="evidence" value="ECO:0007669"/>
    <property type="project" value="TreeGrafter"/>
</dbReference>
<reference evidence="10" key="1">
    <citation type="submission" date="2021-06" db="EMBL/GenBank/DDBJ databases">
        <authorList>
            <person name="Kallberg Y."/>
            <person name="Tangrot J."/>
            <person name="Rosling A."/>
        </authorList>
    </citation>
    <scope>NUCLEOTIDE SEQUENCE</scope>
    <source>
        <strain evidence="10">BR232B</strain>
    </source>
</reference>
<feature type="domain" description="Protein kinase" evidence="9">
    <location>
        <begin position="280"/>
        <end position="551"/>
    </location>
</feature>
<dbReference type="PROSITE" id="PS00107">
    <property type="entry name" value="PROTEIN_KINASE_ATP"/>
    <property type="match status" value="1"/>
</dbReference>
<dbReference type="Gene3D" id="1.10.510.10">
    <property type="entry name" value="Transferase(Phosphotransferase) domain 1"/>
    <property type="match status" value="1"/>
</dbReference>
<evidence type="ECO:0000259" key="9">
    <source>
        <dbReference type="PROSITE" id="PS50011"/>
    </source>
</evidence>
<feature type="compositionally biased region" description="Low complexity" evidence="8">
    <location>
        <begin position="105"/>
        <end position="135"/>
    </location>
</feature>
<feature type="region of interest" description="Disordered" evidence="8">
    <location>
        <begin position="1"/>
        <end position="30"/>
    </location>
</feature>
<feature type="binding site" evidence="7">
    <location>
        <position position="307"/>
    </location>
    <ligand>
        <name>ATP</name>
        <dbReference type="ChEBI" id="CHEBI:30616"/>
    </ligand>
</feature>
<dbReference type="PANTHER" id="PTHR24346">
    <property type="entry name" value="MAP/MICROTUBULE AFFINITY-REGULATING KINASE"/>
    <property type="match status" value="1"/>
</dbReference>
<organism evidence="10 11">
    <name type="scientific">Paraglomus brasilianum</name>
    <dbReference type="NCBI Taxonomy" id="144538"/>
    <lineage>
        <taxon>Eukaryota</taxon>
        <taxon>Fungi</taxon>
        <taxon>Fungi incertae sedis</taxon>
        <taxon>Mucoromycota</taxon>
        <taxon>Glomeromycotina</taxon>
        <taxon>Glomeromycetes</taxon>
        <taxon>Paraglomerales</taxon>
        <taxon>Paraglomeraceae</taxon>
        <taxon>Paraglomus</taxon>
    </lineage>
</organism>
<keyword evidence="3" id="KW-0808">Transferase</keyword>
<feature type="compositionally biased region" description="Low complexity" evidence="8">
    <location>
        <begin position="189"/>
        <end position="200"/>
    </location>
</feature>
<dbReference type="InterPro" id="IPR017441">
    <property type="entry name" value="Protein_kinase_ATP_BS"/>
</dbReference>
<name>A0A9N9ANH6_9GLOM</name>
<evidence type="ECO:0000256" key="1">
    <source>
        <dbReference type="ARBA" id="ARBA00010791"/>
    </source>
</evidence>
<dbReference type="EMBL" id="CAJVPI010000434">
    <property type="protein sequence ID" value="CAG8534594.1"/>
    <property type="molecule type" value="Genomic_DNA"/>
</dbReference>
<evidence type="ECO:0000256" key="3">
    <source>
        <dbReference type="ARBA" id="ARBA00022679"/>
    </source>
</evidence>
<proteinExistence type="inferred from homology"/>
<feature type="compositionally biased region" description="Polar residues" evidence="8">
    <location>
        <begin position="201"/>
        <end position="211"/>
    </location>
</feature>
<keyword evidence="6 7" id="KW-0067">ATP-binding</keyword>
<dbReference type="Pfam" id="PF00069">
    <property type="entry name" value="Pkinase"/>
    <property type="match status" value="1"/>
</dbReference>
<comment type="similarity">
    <text evidence="1">Belongs to the protein kinase superfamily. CAMK Ser/Thr protein kinase family. NIM1 subfamily.</text>
</comment>
<dbReference type="InterPro" id="IPR008271">
    <property type="entry name" value="Ser/Thr_kinase_AS"/>
</dbReference>
<evidence type="ECO:0000256" key="5">
    <source>
        <dbReference type="ARBA" id="ARBA00022777"/>
    </source>
</evidence>
<dbReference type="OrthoDB" id="4062651at2759"/>
<dbReference type="Proteomes" id="UP000789739">
    <property type="component" value="Unassembled WGS sequence"/>
</dbReference>
<keyword evidence="4 7" id="KW-0547">Nucleotide-binding</keyword>
<evidence type="ECO:0000256" key="4">
    <source>
        <dbReference type="ARBA" id="ARBA00022741"/>
    </source>
</evidence>
<feature type="region of interest" description="Disordered" evidence="8">
    <location>
        <begin position="87"/>
        <end position="135"/>
    </location>
</feature>
<evidence type="ECO:0000256" key="8">
    <source>
        <dbReference type="SAM" id="MobiDB-lite"/>
    </source>
</evidence>
<dbReference type="InterPro" id="IPR011009">
    <property type="entry name" value="Kinase-like_dom_sf"/>
</dbReference>
<dbReference type="AlphaFoldDB" id="A0A9N9ANH6"/>
<dbReference type="PANTHER" id="PTHR24346:SF82">
    <property type="entry name" value="KP78A-RELATED"/>
    <property type="match status" value="1"/>
</dbReference>
<sequence length="555" mass="60949">MPTDEPTQSTNSSLTLSPQDIGSGRQMQSQELRVNNTPFMRRASASDQKPYAAYFSAPANTNPLLSVTVHNPTDDGRHALNAKPISGTLSGGGFNGIGMSNDKQTTGNSSSSNLTSNIMNATPSLSPCSSTSSLNSTGALTPATAMMDKSHDAYSDQYQDSLYSSSPSNISSRSSPFLTTSYLPQGFQNNPFTENTTNTNSLASNHSSQSARPKAKSISVENPSSDRRRLSHHSFSCPAVTRDSYSSVPWSPAVSFLSNLADATVKTPLPDDEGQQVREYILGKVIGRGGFSTVREAYDGMDKLAVKIVRNNPESADNDRIQALLEREIAIWRALDHPNVVKMTSVEETDYATFVFAEYCSGGTLLNYIKSFETENHRSGIPESMAREIFKQLASSVRYLHKDMRLVHKDIKLDNILYCGDGVWKLGDFGLTEFQNTDANGFGDVSSNNEAGGSLAYCAPEQLRSNTSICNAKLDIWSLGVVLYAMLTGQLPFNDVFQPRLQLKIINGRFDESLLDEANVSEDCKDLLRRMFKPKPEQRIDIAEVMNSSWYLRED</sequence>
<dbReference type="GO" id="GO:0005524">
    <property type="term" value="F:ATP binding"/>
    <property type="evidence" value="ECO:0007669"/>
    <property type="project" value="UniProtKB-UniRule"/>
</dbReference>
<dbReference type="SUPFAM" id="SSF56112">
    <property type="entry name" value="Protein kinase-like (PK-like)"/>
    <property type="match status" value="1"/>
</dbReference>
<evidence type="ECO:0000256" key="6">
    <source>
        <dbReference type="ARBA" id="ARBA00022840"/>
    </source>
</evidence>
<protein>
    <submittedName>
        <fullName evidence="10">11433_t:CDS:1</fullName>
    </submittedName>
</protein>
<dbReference type="GO" id="GO:0004674">
    <property type="term" value="F:protein serine/threonine kinase activity"/>
    <property type="evidence" value="ECO:0007669"/>
    <property type="project" value="UniProtKB-KW"/>
</dbReference>
<dbReference type="InterPro" id="IPR000719">
    <property type="entry name" value="Prot_kinase_dom"/>
</dbReference>
<comment type="caution">
    <text evidence="10">The sequence shown here is derived from an EMBL/GenBank/DDBJ whole genome shotgun (WGS) entry which is preliminary data.</text>
</comment>
<evidence type="ECO:0000256" key="7">
    <source>
        <dbReference type="PROSITE-ProRule" id="PRU10141"/>
    </source>
</evidence>
<evidence type="ECO:0000313" key="10">
    <source>
        <dbReference type="EMBL" id="CAG8534594.1"/>
    </source>
</evidence>
<keyword evidence="2" id="KW-0723">Serine/threonine-protein kinase</keyword>
<accession>A0A9N9ANH6</accession>
<dbReference type="SMART" id="SM00220">
    <property type="entry name" value="S_TKc"/>
    <property type="match status" value="1"/>
</dbReference>
<keyword evidence="11" id="KW-1185">Reference proteome</keyword>